<dbReference type="EMBL" id="JASCZI010003367">
    <property type="protein sequence ID" value="MED6116791.1"/>
    <property type="molecule type" value="Genomic_DNA"/>
</dbReference>
<evidence type="ECO:0000313" key="1">
    <source>
        <dbReference type="EMBL" id="MED6116791.1"/>
    </source>
</evidence>
<accession>A0ABU6QXH1</accession>
<sequence length="104" mass="11718">EIAGLDFRVDQTRCQGTTISASNKGHSNRTSNRLSCKLTQIIALGNISRMILWFRLCSKAYQFPPSGSQEKNCFDTKYSTPIWLNAPRTRSADIVTLQTLDSYL</sequence>
<evidence type="ECO:0000313" key="2">
    <source>
        <dbReference type="Proteomes" id="UP001341840"/>
    </source>
</evidence>
<dbReference type="Proteomes" id="UP001341840">
    <property type="component" value="Unassembled WGS sequence"/>
</dbReference>
<organism evidence="1 2">
    <name type="scientific">Stylosanthes scabra</name>
    <dbReference type="NCBI Taxonomy" id="79078"/>
    <lineage>
        <taxon>Eukaryota</taxon>
        <taxon>Viridiplantae</taxon>
        <taxon>Streptophyta</taxon>
        <taxon>Embryophyta</taxon>
        <taxon>Tracheophyta</taxon>
        <taxon>Spermatophyta</taxon>
        <taxon>Magnoliopsida</taxon>
        <taxon>eudicotyledons</taxon>
        <taxon>Gunneridae</taxon>
        <taxon>Pentapetalae</taxon>
        <taxon>rosids</taxon>
        <taxon>fabids</taxon>
        <taxon>Fabales</taxon>
        <taxon>Fabaceae</taxon>
        <taxon>Papilionoideae</taxon>
        <taxon>50 kb inversion clade</taxon>
        <taxon>dalbergioids sensu lato</taxon>
        <taxon>Dalbergieae</taxon>
        <taxon>Pterocarpus clade</taxon>
        <taxon>Stylosanthes</taxon>
    </lineage>
</organism>
<reference evidence="1 2" key="1">
    <citation type="journal article" date="2023" name="Plants (Basel)">
        <title>Bridging the Gap: Combining Genomics and Transcriptomics Approaches to Understand Stylosanthes scabra, an Orphan Legume from the Brazilian Caatinga.</title>
        <authorList>
            <person name="Ferreira-Neto J.R.C."/>
            <person name="da Silva M.D."/>
            <person name="Binneck E."/>
            <person name="de Melo N.F."/>
            <person name="da Silva R.H."/>
            <person name="de Melo A.L.T.M."/>
            <person name="Pandolfi V."/>
            <person name="Bustamante F.O."/>
            <person name="Brasileiro-Vidal A.C."/>
            <person name="Benko-Iseppon A.M."/>
        </authorList>
    </citation>
    <scope>NUCLEOTIDE SEQUENCE [LARGE SCALE GENOMIC DNA]</scope>
    <source>
        <tissue evidence="1">Leaves</tissue>
    </source>
</reference>
<proteinExistence type="predicted"/>
<feature type="non-terminal residue" evidence="1">
    <location>
        <position position="1"/>
    </location>
</feature>
<protein>
    <submittedName>
        <fullName evidence="1">Uncharacterized protein</fullName>
    </submittedName>
</protein>
<name>A0ABU6QXH1_9FABA</name>
<keyword evidence="2" id="KW-1185">Reference proteome</keyword>
<gene>
    <name evidence="1" type="ORF">PIB30_103461</name>
</gene>
<comment type="caution">
    <text evidence="1">The sequence shown here is derived from an EMBL/GenBank/DDBJ whole genome shotgun (WGS) entry which is preliminary data.</text>
</comment>